<dbReference type="PROSITE" id="PS00356">
    <property type="entry name" value="HTH_LACI_1"/>
    <property type="match status" value="1"/>
</dbReference>
<dbReference type="CDD" id="cd01392">
    <property type="entry name" value="HTH_LacI"/>
    <property type="match status" value="1"/>
</dbReference>
<dbReference type="CDD" id="cd06307">
    <property type="entry name" value="PBP1_sugar_binding"/>
    <property type="match status" value="1"/>
</dbReference>
<dbReference type="SUPFAM" id="SSF47413">
    <property type="entry name" value="lambda repressor-like DNA-binding domains"/>
    <property type="match status" value="1"/>
</dbReference>
<dbReference type="Gene3D" id="3.40.50.2300">
    <property type="match status" value="2"/>
</dbReference>
<dbReference type="RefSeq" id="WP_108687496.1">
    <property type="nucleotide sequence ID" value="NZ_QCYK01000002.1"/>
</dbReference>
<keyword evidence="6" id="KW-1185">Reference proteome</keyword>
<evidence type="ECO:0000256" key="2">
    <source>
        <dbReference type="ARBA" id="ARBA00023125"/>
    </source>
</evidence>
<dbReference type="SMART" id="SM00354">
    <property type="entry name" value="HTH_LACI"/>
    <property type="match status" value="1"/>
</dbReference>
<gene>
    <name evidence="5" type="ORF">DCC81_15415</name>
</gene>
<dbReference type="Pfam" id="PF00356">
    <property type="entry name" value="LacI"/>
    <property type="match status" value="1"/>
</dbReference>
<dbReference type="InterPro" id="IPR025997">
    <property type="entry name" value="SBP_2_dom"/>
</dbReference>
<dbReference type="SUPFAM" id="SSF53822">
    <property type="entry name" value="Periplasmic binding protein-like I"/>
    <property type="match status" value="1"/>
</dbReference>
<dbReference type="GO" id="GO:0003700">
    <property type="term" value="F:DNA-binding transcription factor activity"/>
    <property type="evidence" value="ECO:0007669"/>
    <property type="project" value="TreeGrafter"/>
</dbReference>
<keyword evidence="3" id="KW-0804">Transcription</keyword>
<evidence type="ECO:0000256" key="3">
    <source>
        <dbReference type="ARBA" id="ARBA00023163"/>
    </source>
</evidence>
<protein>
    <submittedName>
        <fullName evidence="5">Transcriptional regulator</fullName>
    </submittedName>
</protein>
<dbReference type="Pfam" id="PF13407">
    <property type="entry name" value="Peripla_BP_4"/>
    <property type="match status" value="1"/>
</dbReference>
<evidence type="ECO:0000256" key="1">
    <source>
        <dbReference type="ARBA" id="ARBA00023015"/>
    </source>
</evidence>
<organism evidence="5 6">
    <name type="scientific">Chitinophaga parva</name>
    <dbReference type="NCBI Taxonomy" id="2169414"/>
    <lineage>
        <taxon>Bacteria</taxon>
        <taxon>Pseudomonadati</taxon>
        <taxon>Bacteroidota</taxon>
        <taxon>Chitinophagia</taxon>
        <taxon>Chitinophagales</taxon>
        <taxon>Chitinophagaceae</taxon>
        <taxon>Chitinophaga</taxon>
    </lineage>
</organism>
<comment type="caution">
    <text evidence="5">The sequence shown here is derived from an EMBL/GenBank/DDBJ whole genome shotgun (WGS) entry which is preliminary data.</text>
</comment>
<dbReference type="Gene3D" id="1.10.260.40">
    <property type="entry name" value="lambda repressor-like DNA-binding domains"/>
    <property type="match status" value="1"/>
</dbReference>
<dbReference type="InterPro" id="IPR000843">
    <property type="entry name" value="HTH_LacI"/>
</dbReference>
<dbReference type="PROSITE" id="PS50932">
    <property type="entry name" value="HTH_LACI_2"/>
    <property type="match status" value="1"/>
</dbReference>
<dbReference type="GO" id="GO:0000976">
    <property type="term" value="F:transcription cis-regulatory region binding"/>
    <property type="evidence" value="ECO:0007669"/>
    <property type="project" value="TreeGrafter"/>
</dbReference>
<keyword evidence="1" id="KW-0805">Transcription regulation</keyword>
<evidence type="ECO:0000259" key="4">
    <source>
        <dbReference type="PROSITE" id="PS50932"/>
    </source>
</evidence>
<accession>A0A2T7BHA0</accession>
<dbReference type="PANTHER" id="PTHR30146">
    <property type="entry name" value="LACI-RELATED TRANSCRIPTIONAL REPRESSOR"/>
    <property type="match status" value="1"/>
</dbReference>
<dbReference type="InterPro" id="IPR028082">
    <property type="entry name" value="Peripla_BP_I"/>
</dbReference>
<evidence type="ECO:0000313" key="6">
    <source>
        <dbReference type="Proteomes" id="UP000244450"/>
    </source>
</evidence>
<reference evidence="5 6" key="1">
    <citation type="submission" date="2018-04" db="EMBL/GenBank/DDBJ databases">
        <title>Chitinophaga fuyangensis sp. nov., isolated from soil in a chemical factory.</title>
        <authorList>
            <person name="Chen K."/>
        </authorList>
    </citation>
    <scope>NUCLEOTIDE SEQUENCE [LARGE SCALE GENOMIC DNA]</scope>
    <source>
        <strain evidence="5 6">LY-1</strain>
    </source>
</reference>
<evidence type="ECO:0000313" key="5">
    <source>
        <dbReference type="EMBL" id="PUZ25657.1"/>
    </source>
</evidence>
<sequence>MRKKAPELTGVKEIARRANVSIGTVDRVIHNRKGVSEQTRKKINAIIEELGYTPNTMASLLAKKKVVTLAVLIPKASPQTDYWTYPLDGINVAHAEVKQFGIQLDLHFYDLNVKASFRKEAEKLLQTKPDGLILAPSFVDESLEFISKVKASGIPMVFINADIPHQEPLSYIGPDLFQSGKLAAQLISFMLGPQDEMLVVNMSTALENDHHLRRKELGFRRYFEEHAIFNKITTLDIKNTAADALESTLLRHFPKQHHIRAVFVTNSRVSQVAQIINKHNLDVLLVGYDFLKENIRCLSNNTVHFLICQRPKEQGYLAVMTLYRHLFNTGTVEPTVYMPIDIITRENFIFYKA</sequence>
<dbReference type="PANTHER" id="PTHR30146:SF144">
    <property type="entry name" value="LACI-FAMILY TRANSCRIPTION REGULATOR"/>
    <property type="match status" value="1"/>
</dbReference>
<dbReference type="AlphaFoldDB" id="A0A2T7BHA0"/>
<feature type="domain" description="HTH lacI-type" evidence="4">
    <location>
        <begin position="9"/>
        <end position="63"/>
    </location>
</feature>
<dbReference type="InterPro" id="IPR010982">
    <property type="entry name" value="Lambda_DNA-bd_dom_sf"/>
</dbReference>
<name>A0A2T7BHA0_9BACT</name>
<dbReference type="EMBL" id="QCYK01000002">
    <property type="protein sequence ID" value="PUZ25657.1"/>
    <property type="molecule type" value="Genomic_DNA"/>
</dbReference>
<dbReference type="OrthoDB" id="628703at2"/>
<keyword evidence="2" id="KW-0238">DNA-binding</keyword>
<dbReference type="Proteomes" id="UP000244450">
    <property type="component" value="Unassembled WGS sequence"/>
</dbReference>
<proteinExistence type="predicted"/>